<dbReference type="Proteomes" id="UP001589536">
    <property type="component" value="Unassembled WGS sequence"/>
</dbReference>
<evidence type="ECO:0000313" key="2">
    <source>
        <dbReference type="Proteomes" id="UP001589536"/>
    </source>
</evidence>
<comment type="caution">
    <text evidence="1">The sequence shown here is derived from an EMBL/GenBank/DDBJ whole genome shotgun (WGS) entry which is preliminary data.</text>
</comment>
<sequence>MEKHLRTIRTAISDLESQPSRQDRAHADLVQALCEAMAAQVPPADAAAAANMSLSELFNTLRKRS</sequence>
<reference evidence="1 2" key="1">
    <citation type="submission" date="2024-09" db="EMBL/GenBank/DDBJ databases">
        <authorList>
            <person name="Sun Q."/>
            <person name="Mori K."/>
        </authorList>
    </citation>
    <scope>NUCLEOTIDE SEQUENCE [LARGE SCALE GENOMIC DNA]</scope>
    <source>
        <strain evidence="1 2">JCM 13519</strain>
    </source>
</reference>
<proteinExistence type="predicted"/>
<organism evidence="1 2">
    <name type="scientific">Arthrobacter methylotrophus</name>
    <dbReference type="NCBI Taxonomy" id="121291"/>
    <lineage>
        <taxon>Bacteria</taxon>
        <taxon>Bacillati</taxon>
        <taxon>Actinomycetota</taxon>
        <taxon>Actinomycetes</taxon>
        <taxon>Micrococcales</taxon>
        <taxon>Micrococcaceae</taxon>
        <taxon>Arthrobacter</taxon>
    </lineage>
</organism>
<gene>
    <name evidence="1" type="ORF">ACFFPI_00620</name>
</gene>
<dbReference type="EMBL" id="JBHMBH010000004">
    <property type="protein sequence ID" value="MFB9712659.1"/>
    <property type="molecule type" value="Genomic_DNA"/>
</dbReference>
<evidence type="ECO:0000313" key="1">
    <source>
        <dbReference type="EMBL" id="MFB9712659.1"/>
    </source>
</evidence>
<keyword evidence="2" id="KW-1185">Reference proteome</keyword>
<protein>
    <submittedName>
        <fullName evidence="1">Uncharacterized protein</fullName>
    </submittedName>
</protein>
<accession>A0ABV5ULF0</accession>
<name>A0ABV5ULF0_9MICC</name>
<dbReference type="RefSeq" id="WP_376953245.1">
    <property type="nucleotide sequence ID" value="NZ_JBHMBH010000004.1"/>
</dbReference>